<dbReference type="RefSeq" id="WP_109352812.1">
    <property type="nucleotide sequence ID" value="NZ_QFRI01000002.1"/>
</dbReference>
<dbReference type="AlphaFoldDB" id="A0A2U2X3T9"/>
<evidence type="ECO:0008006" key="4">
    <source>
        <dbReference type="Google" id="ProtNLM"/>
    </source>
</evidence>
<keyword evidence="1" id="KW-0732">Signal</keyword>
<dbReference type="OrthoDB" id="599464at2"/>
<proteinExistence type="predicted"/>
<reference evidence="2" key="1">
    <citation type="submission" date="2018-05" db="EMBL/GenBank/DDBJ databases">
        <title>Algibacter marinivivus sp. nov., isolated from sample around a algae.</title>
        <authorList>
            <person name="Zhong X."/>
        </authorList>
    </citation>
    <scope>NUCLEOTIDE SEQUENCE [LARGE SCALE GENOMIC DNA]</scope>
    <source>
        <strain evidence="2">ZY111</strain>
    </source>
</reference>
<organism evidence="2 3">
    <name type="scientific">Algibacter marinivivus</name>
    <dbReference type="NCBI Taxonomy" id="2100723"/>
    <lineage>
        <taxon>Bacteria</taxon>
        <taxon>Pseudomonadati</taxon>
        <taxon>Bacteroidota</taxon>
        <taxon>Flavobacteriia</taxon>
        <taxon>Flavobacteriales</taxon>
        <taxon>Flavobacteriaceae</taxon>
        <taxon>Algibacter</taxon>
    </lineage>
</organism>
<feature type="signal peptide" evidence="1">
    <location>
        <begin position="1"/>
        <end position="17"/>
    </location>
</feature>
<protein>
    <recommendedName>
        <fullName evidence="4">Lamin Tail Domain</fullName>
    </recommendedName>
</protein>
<keyword evidence="3" id="KW-1185">Reference proteome</keyword>
<evidence type="ECO:0000313" key="3">
    <source>
        <dbReference type="Proteomes" id="UP000245375"/>
    </source>
</evidence>
<evidence type="ECO:0000256" key="1">
    <source>
        <dbReference type="SAM" id="SignalP"/>
    </source>
</evidence>
<gene>
    <name evidence="2" type="ORF">DIS18_09325</name>
</gene>
<dbReference type="Proteomes" id="UP000245375">
    <property type="component" value="Unassembled WGS sequence"/>
</dbReference>
<accession>A0A2U2X3T9</accession>
<dbReference type="EMBL" id="QFRI01000002">
    <property type="protein sequence ID" value="PWH82445.1"/>
    <property type="molecule type" value="Genomic_DNA"/>
</dbReference>
<comment type="caution">
    <text evidence="2">The sequence shown here is derived from an EMBL/GenBank/DDBJ whole genome shotgun (WGS) entry which is preliminary data.</text>
</comment>
<evidence type="ECO:0000313" key="2">
    <source>
        <dbReference type="EMBL" id="PWH82445.1"/>
    </source>
</evidence>
<name>A0A2U2X3T9_9FLAO</name>
<feature type="chain" id="PRO_5015787601" description="Lamin Tail Domain" evidence="1">
    <location>
        <begin position="18"/>
        <end position="406"/>
    </location>
</feature>
<sequence>MKNLTKLFLLAMLVVFASCQNETLTEGASSRVEEELSMEDEILVSDGEEDETFILNNDLEGEMPAQPLTFSMSSALTSAPEADLEGFELSLPDVVSIQTTEKPTDAAYFALDVLNTNLAGTNLEGWCVDVDLSLGVEGPLDFDVYSSYEELPAGKFENPQNFDLVNYIMNQNYVGKASPSGGAYTFGHVQWAIWELIDDRNCQSCTYLTNPTGDWRDDASNITKGQEIVDAALANGEGFTPAVGQKIAVVLIPEGKQSIIIMKDVPAKEVPCSDCEGEVTKLELEFDWGCAKKIDILQRDEDTCYGKWIYCNRNAQPGEIINISGGNHDGTFGRYIYIYINNCYYTKIKTNCYLKIGPGYTKGVFNVISGESSHGGELCEYVKPDTKCYRHWNCYNYYNYCIYGYY</sequence>
<reference evidence="2" key="2">
    <citation type="submission" date="2018-05" db="EMBL/GenBank/DDBJ databases">
        <authorList>
            <person name="Lanie J.A."/>
            <person name="Ng W.-L."/>
            <person name="Kazmierczak K.M."/>
            <person name="Andrzejewski T.M."/>
            <person name="Davidsen T.M."/>
            <person name="Wayne K.J."/>
            <person name="Tettelin H."/>
            <person name="Glass J.I."/>
            <person name="Rusch D."/>
            <person name="Podicherti R."/>
            <person name="Tsui H.-C.T."/>
            <person name="Winkler M.E."/>
        </authorList>
    </citation>
    <scope>NUCLEOTIDE SEQUENCE [LARGE SCALE GENOMIC DNA]</scope>
    <source>
        <strain evidence="2">ZY111</strain>
    </source>
</reference>
<dbReference type="PROSITE" id="PS51257">
    <property type="entry name" value="PROKAR_LIPOPROTEIN"/>
    <property type="match status" value="1"/>
</dbReference>